<accession>A0ABQ3VC60</accession>
<gene>
    <name evidence="2" type="ORF">KSZ_17480</name>
</gene>
<name>A0ABQ3VC60_9CHLR</name>
<reference evidence="2 3" key="1">
    <citation type="journal article" date="2021" name="Int. J. Syst. Evol. Microbiol.">
        <title>Reticulibacter mediterranei gen. nov., sp. nov., within the new family Reticulibacteraceae fam. nov., and Ktedonospora formicarum gen. nov., sp. nov., Ktedonobacter robiniae sp. nov., Dictyobacter formicarum sp. nov. and Dictyobacter arantiisoli sp. nov., belonging to the class Ktedonobacteria.</title>
        <authorList>
            <person name="Yabe S."/>
            <person name="Zheng Y."/>
            <person name="Wang C.M."/>
            <person name="Sakai Y."/>
            <person name="Abe K."/>
            <person name="Yokota A."/>
            <person name="Donadio S."/>
            <person name="Cavaletti L."/>
            <person name="Monciardini P."/>
        </authorList>
    </citation>
    <scope>NUCLEOTIDE SEQUENCE [LARGE SCALE GENOMIC DNA]</scope>
    <source>
        <strain evidence="2 3">SOSP1-9</strain>
    </source>
</reference>
<dbReference type="Gene3D" id="3.90.1200.10">
    <property type="match status" value="1"/>
</dbReference>
<evidence type="ECO:0000313" key="2">
    <source>
        <dbReference type="EMBL" id="GHO83742.1"/>
    </source>
</evidence>
<dbReference type="Pfam" id="PF01636">
    <property type="entry name" value="APH"/>
    <property type="match status" value="1"/>
</dbReference>
<dbReference type="SUPFAM" id="SSF56112">
    <property type="entry name" value="Protein kinase-like (PK-like)"/>
    <property type="match status" value="1"/>
</dbReference>
<sequence>MEIQKLVQEINDCHQTEFVLRKRYANGEQGAFELCDASSGACYVLKCFAPAVASQRTSWIRTCTDQLRLLGYPVPQYVLWGEYSGGSFSIQTALPGAPIIHATPEQLPRLIELNEMQRNQLPDTASTWPDEIVRTVLVGGSGYCLHDSLRTHTSATAAMLRTLQDLVVRQRECIIPTTDIVHYDFQPYNILGEQQEISGIIDWEGVCAGDCTFDLVTLLFYNYDDTSIRASLWDYLSVRSTIQVVSIYLAHLILRQVDWSLRFHDTATSQLYIDRAEAILHYLKPALS</sequence>
<dbReference type="InterPro" id="IPR011009">
    <property type="entry name" value="Kinase-like_dom_sf"/>
</dbReference>
<proteinExistence type="predicted"/>
<evidence type="ECO:0000259" key="1">
    <source>
        <dbReference type="Pfam" id="PF01636"/>
    </source>
</evidence>
<protein>
    <recommendedName>
        <fullName evidence="1">Aminoglycoside phosphotransferase domain-containing protein</fullName>
    </recommendedName>
</protein>
<dbReference type="Proteomes" id="UP000635565">
    <property type="component" value="Unassembled WGS sequence"/>
</dbReference>
<comment type="caution">
    <text evidence="2">The sequence shown here is derived from an EMBL/GenBank/DDBJ whole genome shotgun (WGS) entry which is preliminary data.</text>
</comment>
<keyword evidence="3" id="KW-1185">Reference proteome</keyword>
<feature type="domain" description="Aminoglycoside phosphotransferase" evidence="1">
    <location>
        <begin position="41"/>
        <end position="229"/>
    </location>
</feature>
<dbReference type="RefSeq" id="WP_201361399.1">
    <property type="nucleotide sequence ID" value="NZ_BNJJ01000004.1"/>
</dbReference>
<evidence type="ECO:0000313" key="3">
    <source>
        <dbReference type="Proteomes" id="UP000635565"/>
    </source>
</evidence>
<dbReference type="Gene3D" id="3.30.200.150">
    <property type="match status" value="1"/>
</dbReference>
<dbReference type="EMBL" id="BNJJ01000004">
    <property type="protein sequence ID" value="GHO83742.1"/>
    <property type="molecule type" value="Genomic_DNA"/>
</dbReference>
<dbReference type="InterPro" id="IPR002575">
    <property type="entry name" value="Aminoglycoside_PTrfase"/>
</dbReference>
<organism evidence="2 3">
    <name type="scientific">Dictyobacter formicarum</name>
    <dbReference type="NCBI Taxonomy" id="2778368"/>
    <lineage>
        <taxon>Bacteria</taxon>
        <taxon>Bacillati</taxon>
        <taxon>Chloroflexota</taxon>
        <taxon>Ktedonobacteria</taxon>
        <taxon>Ktedonobacterales</taxon>
        <taxon>Dictyobacteraceae</taxon>
        <taxon>Dictyobacter</taxon>
    </lineage>
</organism>